<gene>
    <name evidence="2" type="ORF">G3N55_07195</name>
</gene>
<dbReference type="AlphaFoldDB" id="A0A6N9TT56"/>
<evidence type="ECO:0000313" key="3">
    <source>
        <dbReference type="Proteomes" id="UP000469346"/>
    </source>
</evidence>
<feature type="transmembrane region" description="Helical" evidence="1">
    <location>
        <begin position="7"/>
        <end position="27"/>
    </location>
</feature>
<evidence type="ECO:0000256" key="1">
    <source>
        <dbReference type="SAM" id="Phobius"/>
    </source>
</evidence>
<evidence type="ECO:0000313" key="2">
    <source>
        <dbReference type="EMBL" id="NDY42627.1"/>
    </source>
</evidence>
<name>A0A6N9TT56_DISTH</name>
<keyword evidence="3" id="KW-1185">Reference proteome</keyword>
<reference evidence="2 3" key="1">
    <citation type="submission" date="2020-02" db="EMBL/GenBank/DDBJ databases">
        <title>Comparative genomics of sulfur disproportionating microorganisms.</title>
        <authorList>
            <person name="Ward L.M."/>
            <person name="Bertran E."/>
            <person name="Johnston D.T."/>
        </authorList>
    </citation>
    <scope>NUCLEOTIDE SEQUENCE [LARGE SCALE GENOMIC DNA]</scope>
    <source>
        <strain evidence="2 3">DSM 100025</strain>
    </source>
</reference>
<keyword evidence="1" id="KW-0812">Transmembrane</keyword>
<comment type="caution">
    <text evidence="2">The sequence shown here is derived from an EMBL/GenBank/DDBJ whole genome shotgun (WGS) entry which is preliminary data.</text>
</comment>
<dbReference type="EMBL" id="JAAGRR010000071">
    <property type="protein sequence ID" value="NDY42627.1"/>
    <property type="molecule type" value="Genomic_DNA"/>
</dbReference>
<proteinExistence type="predicted"/>
<feature type="transmembrane region" description="Helical" evidence="1">
    <location>
        <begin position="33"/>
        <end position="51"/>
    </location>
</feature>
<protein>
    <submittedName>
        <fullName evidence="2">Uncharacterized protein</fullName>
    </submittedName>
</protein>
<organism evidence="2 3">
    <name type="scientific">Dissulfurirhabdus thermomarina</name>
    <dbReference type="NCBI Taxonomy" id="1765737"/>
    <lineage>
        <taxon>Bacteria</taxon>
        <taxon>Deltaproteobacteria</taxon>
        <taxon>Dissulfurirhabdaceae</taxon>
        <taxon>Dissulfurirhabdus</taxon>
    </lineage>
</organism>
<keyword evidence="1" id="KW-0472">Membrane</keyword>
<dbReference type="Proteomes" id="UP000469346">
    <property type="component" value="Unassembled WGS sequence"/>
</dbReference>
<accession>A0A6N9TT56</accession>
<sequence length="75" mass="8578">MKWHFDIGSLVVIVVTFILFVLALIVKGFTHDLLIESAVFLISVKLILMSYKNSAIADELMKEIKEIRDRLESGR</sequence>
<keyword evidence="1" id="KW-1133">Transmembrane helix</keyword>